<evidence type="ECO:0000256" key="2">
    <source>
        <dbReference type="SAM" id="Phobius"/>
    </source>
</evidence>
<evidence type="ECO:0000313" key="4">
    <source>
        <dbReference type="Proteomes" id="UP000250080"/>
    </source>
</evidence>
<evidence type="ECO:0000313" key="3">
    <source>
        <dbReference type="EMBL" id="SCQ81151.1"/>
    </source>
</evidence>
<feature type="region of interest" description="Disordered" evidence="1">
    <location>
        <begin position="1"/>
        <end position="107"/>
    </location>
</feature>
<sequence length="311" mass="33083">MSKRDKATPPPWSQPGGRQGKYVQPFSQTRYRQPFEQGPDEAAPPQAPDETTPPSGYQGTPPQSDYSEAQYQGTPYQDAQYREASYEQDQFQQSADQQPRQQTPPRKGNLSMVGLVLGIIAVVAALVPNAGPPMAMALGLAAIVLGIVGLVKKHGATAIISMAFGVVALVLSVVMTVAVYGPLKNAAASAANSILASANAGQPAPSADAETQRALRDDVRVSFGNFTPGTESDWSSVPVTVTNISQQRQSYNISISAVNANGMEVNADSIYIPDLDAGRATDKIAFKYIDTDKMDAMKSATYTITRVLVIS</sequence>
<feature type="transmembrane region" description="Helical" evidence="2">
    <location>
        <begin position="158"/>
        <end position="183"/>
    </location>
</feature>
<keyword evidence="2" id="KW-0812">Transmembrane</keyword>
<dbReference type="AlphaFoldDB" id="A0A0A8SPV8"/>
<accession>A0A0A8SPV8</accession>
<evidence type="ECO:0008006" key="5">
    <source>
        <dbReference type="Google" id="ProtNLM"/>
    </source>
</evidence>
<dbReference type="RefSeq" id="WP_013160335.1">
    <property type="nucleotide sequence ID" value="NZ_CCYR01000056.1"/>
</dbReference>
<protein>
    <recommendedName>
        <fullName evidence="5">Integral membrane protein</fullName>
    </recommendedName>
</protein>
<dbReference type="Proteomes" id="UP000250080">
    <property type="component" value="Chromosome I"/>
</dbReference>
<evidence type="ECO:0000256" key="1">
    <source>
        <dbReference type="SAM" id="MobiDB-lite"/>
    </source>
</evidence>
<reference evidence="3 4" key="1">
    <citation type="submission" date="2016-09" db="EMBL/GenBank/DDBJ databases">
        <authorList>
            <person name="Laine KS P."/>
        </authorList>
    </citation>
    <scope>NUCLEOTIDE SEQUENCE [LARGE SCALE GENOMIC DNA]</scope>
    <source>
        <strain evidence="3">PFRJS-23</strain>
    </source>
</reference>
<gene>
    <name evidence="3" type="ORF">PFR_JS23_1856</name>
</gene>
<feature type="transmembrane region" description="Helical" evidence="2">
    <location>
        <begin position="110"/>
        <end position="127"/>
    </location>
</feature>
<feature type="compositionally biased region" description="Polar residues" evidence="1">
    <location>
        <begin position="55"/>
        <end position="77"/>
    </location>
</feature>
<keyword evidence="2" id="KW-0472">Membrane</keyword>
<organism evidence="3 4">
    <name type="scientific">Propionibacterium freudenreichii</name>
    <dbReference type="NCBI Taxonomy" id="1744"/>
    <lineage>
        <taxon>Bacteria</taxon>
        <taxon>Bacillati</taxon>
        <taxon>Actinomycetota</taxon>
        <taxon>Actinomycetes</taxon>
        <taxon>Propionibacteriales</taxon>
        <taxon>Propionibacteriaceae</taxon>
        <taxon>Propionibacterium</taxon>
    </lineage>
</organism>
<keyword evidence="2" id="KW-1133">Transmembrane helix</keyword>
<feature type="compositionally biased region" description="Low complexity" evidence="1">
    <location>
        <begin position="88"/>
        <end position="101"/>
    </location>
</feature>
<name>A0A0A8SPV8_9ACTN</name>
<proteinExistence type="predicted"/>
<dbReference type="EMBL" id="LT618793">
    <property type="protein sequence ID" value="SCQ81151.1"/>
    <property type="molecule type" value="Genomic_DNA"/>
</dbReference>
<feature type="transmembrane region" description="Helical" evidence="2">
    <location>
        <begin position="133"/>
        <end position="151"/>
    </location>
</feature>
<feature type="compositionally biased region" description="Low complexity" evidence="1">
    <location>
        <begin position="36"/>
        <end position="54"/>
    </location>
</feature>